<comment type="catalytic activity">
    <reaction evidence="8 9">
        <text>GTP + H2O = GDP + phosphate + H(+)</text>
        <dbReference type="Rhea" id="RHEA:19669"/>
        <dbReference type="ChEBI" id="CHEBI:15377"/>
        <dbReference type="ChEBI" id="CHEBI:15378"/>
        <dbReference type="ChEBI" id="CHEBI:37565"/>
        <dbReference type="ChEBI" id="CHEBI:43474"/>
        <dbReference type="ChEBI" id="CHEBI:58189"/>
        <dbReference type="EC" id="3.6.5.4"/>
    </reaction>
</comment>
<name>A0A1G6VNR2_PEPNI</name>
<comment type="function">
    <text evidence="9">Involved in targeting and insertion of nascent membrane proteins into the cytoplasmic membrane. Acts as a receptor for the complex formed by the signal recognition particle (SRP) and the ribosome-nascent chain (RNC).</text>
</comment>
<keyword evidence="4 9" id="KW-0378">Hydrolase</keyword>
<dbReference type="SMART" id="SM00382">
    <property type="entry name" value="AAA"/>
    <property type="match status" value="1"/>
</dbReference>
<dbReference type="PANTHER" id="PTHR43134">
    <property type="entry name" value="SIGNAL RECOGNITION PARTICLE RECEPTOR SUBUNIT ALPHA"/>
    <property type="match status" value="1"/>
</dbReference>
<dbReference type="InterPro" id="IPR000897">
    <property type="entry name" value="SRP54_GTPase_dom"/>
</dbReference>
<evidence type="ECO:0000256" key="7">
    <source>
        <dbReference type="ARBA" id="ARBA00023170"/>
    </source>
</evidence>
<feature type="compositionally biased region" description="Acidic residues" evidence="10">
    <location>
        <begin position="328"/>
        <end position="348"/>
    </location>
</feature>
<dbReference type="STRING" id="2741.SAMN04489866_10495"/>
<dbReference type="EC" id="3.6.5.4" evidence="9"/>
<keyword evidence="13" id="KW-1185">Reference proteome</keyword>
<dbReference type="Pfam" id="PF02881">
    <property type="entry name" value="SRP54_N"/>
    <property type="match status" value="1"/>
</dbReference>
<sequence>MGLFDRFFKSAEKAEPTDVETLNRELNQGLEKTRHGFMDKLFGMISGKEIDDDLYEDLEEALISGDVGVNTALELVENLRERERKDKLKTAEDLQKALAEELQARLAVPDAVLAEVPGALNIILVVGVNGVGKTTSIGKLAYLLQGEGKRVLLAAADTFRAAASEQLKIWGDRVGCGVIAHQEGADPAAVVFDAIAAAKSRSVDWLIIDTAGRLHNKVNLMNELNKIRRIIDREAPDALREVLLVLDATTGQNALSQAKAFSEATGLTGVILTKLDGTAKGGVVIGINSEYDLPVKFVGVGEQMDQLLPFNASDFASALFAGIQADEAGSDDGQSEEETPDQEAATDD</sequence>
<organism evidence="12 13">
    <name type="scientific">Peptococcus niger</name>
    <dbReference type="NCBI Taxonomy" id="2741"/>
    <lineage>
        <taxon>Bacteria</taxon>
        <taxon>Bacillati</taxon>
        <taxon>Bacillota</taxon>
        <taxon>Clostridia</taxon>
        <taxon>Eubacteriales</taxon>
        <taxon>Peptococcaceae</taxon>
        <taxon>Peptococcus</taxon>
    </lineage>
</organism>
<dbReference type="AlphaFoldDB" id="A0A1G6VNR2"/>
<evidence type="ECO:0000256" key="5">
    <source>
        <dbReference type="ARBA" id="ARBA00023134"/>
    </source>
</evidence>
<feature type="binding site" evidence="9">
    <location>
        <begin position="209"/>
        <end position="213"/>
    </location>
    <ligand>
        <name>GTP</name>
        <dbReference type="ChEBI" id="CHEBI:37565"/>
    </ligand>
</feature>
<dbReference type="SMART" id="SM00963">
    <property type="entry name" value="SRP54_N"/>
    <property type="match status" value="1"/>
</dbReference>
<dbReference type="GO" id="GO:0005047">
    <property type="term" value="F:signal recognition particle binding"/>
    <property type="evidence" value="ECO:0007669"/>
    <property type="project" value="TreeGrafter"/>
</dbReference>
<keyword evidence="2 9" id="KW-0963">Cytoplasm</keyword>
<accession>A0A1G6VNR2</accession>
<evidence type="ECO:0000256" key="8">
    <source>
        <dbReference type="ARBA" id="ARBA00048027"/>
    </source>
</evidence>
<dbReference type="Gene3D" id="1.20.120.140">
    <property type="entry name" value="Signal recognition particle SRP54, nucleotide-binding domain"/>
    <property type="match status" value="1"/>
</dbReference>
<feature type="domain" description="SRP54-type proteins GTP-binding" evidence="11">
    <location>
        <begin position="294"/>
        <end position="307"/>
    </location>
</feature>
<dbReference type="Pfam" id="PF00448">
    <property type="entry name" value="SRP54"/>
    <property type="match status" value="1"/>
</dbReference>
<feature type="binding site" evidence="9">
    <location>
        <begin position="273"/>
        <end position="276"/>
    </location>
    <ligand>
        <name>GTP</name>
        <dbReference type="ChEBI" id="CHEBI:37565"/>
    </ligand>
</feature>
<dbReference type="CDD" id="cd17874">
    <property type="entry name" value="FtsY"/>
    <property type="match status" value="1"/>
</dbReference>
<dbReference type="Proteomes" id="UP000198995">
    <property type="component" value="Unassembled WGS sequence"/>
</dbReference>
<evidence type="ECO:0000256" key="2">
    <source>
        <dbReference type="ARBA" id="ARBA00022490"/>
    </source>
</evidence>
<evidence type="ECO:0000256" key="4">
    <source>
        <dbReference type="ARBA" id="ARBA00022801"/>
    </source>
</evidence>
<evidence type="ECO:0000256" key="3">
    <source>
        <dbReference type="ARBA" id="ARBA00022741"/>
    </source>
</evidence>
<keyword evidence="7 9" id="KW-0675">Receptor</keyword>
<dbReference type="NCBIfam" id="TIGR00064">
    <property type="entry name" value="ftsY"/>
    <property type="match status" value="1"/>
</dbReference>
<evidence type="ECO:0000313" key="13">
    <source>
        <dbReference type="Proteomes" id="UP000198995"/>
    </source>
</evidence>
<dbReference type="SUPFAM" id="SSF52540">
    <property type="entry name" value="P-loop containing nucleoside triphosphate hydrolases"/>
    <property type="match status" value="1"/>
</dbReference>
<dbReference type="OrthoDB" id="9804720at2"/>
<dbReference type="SMART" id="SM00962">
    <property type="entry name" value="SRP54"/>
    <property type="match status" value="1"/>
</dbReference>
<dbReference type="GO" id="GO:0006614">
    <property type="term" value="P:SRP-dependent cotranslational protein targeting to membrane"/>
    <property type="evidence" value="ECO:0007669"/>
    <property type="project" value="InterPro"/>
</dbReference>
<proteinExistence type="inferred from homology"/>
<evidence type="ECO:0000256" key="1">
    <source>
        <dbReference type="ARBA" id="ARBA00022475"/>
    </source>
</evidence>
<dbReference type="EMBL" id="FNAF01000004">
    <property type="protein sequence ID" value="SDD55164.1"/>
    <property type="molecule type" value="Genomic_DNA"/>
</dbReference>
<dbReference type="Gene3D" id="3.40.50.300">
    <property type="entry name" value="P-loop containing nucleotide triphosphate hydrolases"/>
    <property type="match status" value="1"/>
</dbReference>
<dbReference type="GO" id="GO:0005737">
    <property type="term" value="C:cytoplasm"/>
    <property type="evidence" value="ECO:0007669"/>
    <property type="project" value="UniProtKB-SubCell"/>
</dbReference>
<evidence type="ECO:0000259" key="11">
    <source>
        <dbReference type="PROSITE" id="PS00300"/>
    </source>
</evidence>
<evidence type="ECO:0000256" key="6">
    <source>
        <dbReference type="ARBA" id="ARBA00023136"/>
    </source>
</evidence>
<keyword evidence="3 9" id="KW-0547">Nucleotide-binding</keyword>
<comment type="subunit">
    <text evidence="9">Part of the signal recognition particle protein translocation system, which is composed of SRP and FtsY.</text>
</comment>
<evidence type="ECO:0000256" key="10">
    <source>
        <dbReference type="SAM" id="MobiDB-lite"/>
    </source>
</evidence>
<comment type="similarity">
    <text evidence="9">Belongs to the GTP-binding SRP family. FtsY subfamily.</text>
</comment>
<evidence type="ECO:0000256" key="9">
    <source>
        <dbReference type="HAMAP-Rule" id="MF_00920"/>
    </source>
</evidence>
<dbReference type="InterPro" id="IPR003593">
    <property type="entry name" value="AAA+_ATPase"/>
</dbReference>
<dbReference type="PANTHER" id="PTHR43134:SF1">
    <property type="entry name" value="SIGNAL RECOGNITION PARTICLE RECEPTOR SUBUNIT ALPHA"/>
    <property type="match status" value="1"/>
</dbReference>
<dbReference type="SUPFAM" id="SSF47364">
    <property type="entry name" value="Domain of the SRP/SRP receptor G-proteins"/>
    <property type="match status" value="1"/>
</dbReference>
<protein>
    <recommendedName>
        <fullName evidence="9">Signal recognition particle receptor FtsY</fullName>
        <shortName evidence="9">SRP receptor</shortName>
        <ecNumber evidence="9">3.6.5.4</ecNumber>
    </recommendedName>
</protein>
<reference evidence="12 13" key="1">
    <citation type="submission" date="2016-10" db="EMBL/GenBank/DDBJ databases">
        <authorList>
            <person name="de Groot N.N."/>
        </authorList>
    </citation>
    <scope>NUCLEOTIDE SEQUENCE [LARGE SCALE GENOMIC DNA]</scope>
    <source>
        <strain evidence="12 13">DSM 20475</strain>
    </source>
</reference>
<keyword evidence="1 9" id="KW-1003">Cell membrane</keyword>
<gene>
    <name evidence="9" type="primary">ftsY</name>
    <name evidence="12" type="ORF">SAMN04489866_10495</name>
</gene>
<dbReference type="InterPro" id="IPR013822">
    <property type="entry name" value="Signal_recog_particl_SRP54_hlx"/>
</dbReference>
<dbReference type="FunFam" id="3.40.50.300:FF:000053">
    <property type="entry name" value="Signal recognition particle receptor FtsY"/>
    <property type="match status" value="1"/>
</dbReference>
<dbReference type="InterPro" id="IPR027417">
    <property type="entry name" value="P-loop_NTPase"/>
</dbReference>
<dbReference type="InterPro" id="IPR042101">
    <property type="entry name" value="SRP54_N_sf"/>
</dbReference>
<dbReference type="InterPro" id="IPR004390">
    <property type="entry name" value="SR_rcpt_FtsY"/>
</dbReference>
<dbReference type="InterPro" id="IPR036225">
    <property type="entry name" value="SRP/SRP_N"/>
</dbReference>
<feature type="binding site" evidence="9">
    <location>
        <begin position="127"/>
        <end position="134"/>
    </location>
    <ligand>
        <name>GTP</name>
        <dbReference type="ChEBI" id="CHEBI:37565"/>
    </ligand>
</feature>
<dbReference type="GO" id="GO:0003924">
    <property type="term" value="F:GTPase activity"/>
    <property type="evidence" value="ECO:0007669"/>
    <property type="project" value="UniProtKB-UniRule"/>
</dbReference>
<dbReference type="HAMAP" id="MF_00920">
    <property type="entry name" value="FtsY"/>
    <property type="match status" value="1"/>
</dbReference>
<keyword evidence="6 9" id="KW-0472">Membrane</keyword>
<comment type="subcellular location">
    <subcellularLocation>
        <location evidence="9">Cell membrane</location>
        <topology evidence="9">Peripheral membrane protein</topology>
        <orientation evidence="9">Cytoplasmic side</orientation>
    </subcellularLocation>
    <subcellularLocation>
        <location evidence="9">Cytoplasm</location>
    </subcellularLocation>
</comment>
<evidence type="ECO:0000313" key="12">
    <source>
        <dbReference type="EMBL" id="SDD55164.1"/>
    </source>
</evidence>
<keyword evidence="5 9" id="KW-0342">GTP-binding</keyword>
<feature type="region of interest" description="Disordered" evidence="10">
    <location>
        <begin position="326"/>
        <end position="348"/>
    </location>
</feature>
<dbReference type="GO" id="GO:0005525">
    <property type="term" value="F:GTP binding"/>
    <property type="evidence" value="ECO:0007669"/>
    <property type="project" value="UniProtKB-UniRule"/>
</dbReference>
<dbReference type="FunFam" id="1.20.120.140:FF:000002">
    <property type="entry name" value="Signal recognition particle receptor FtsY"/>
    <property type="match status" value="1"/>
</dbReference>
<dbReference type="GO" id="GO:0005886">
    <property type="term" value="C:plasma membrane"/>
    <property type="evidence" value="ECO:0007669"/>
    <property type="project" value="UniProtKB-SubCell"/>
</dbReference>
<dbReference type="PROSITE" id="PS00300">
    <property type="entry name" value="SRP54"/>
    <property type="match status" value="1"/>
</dbReference>